<accession>A0A916DR33</accession>
<name>A0A916DR33_9BACT</name>
<evidence type="ECO:0000313" key="2">
    <source>
        <dbReference type="Proteomes" id="UP001060919"/>
    </source>
</evidence>
<dbReference type="AlphaFoldDB" id="A0A916DR33"/>
<gene>
    <name evidence="1" type="ORF">AsAng_0008140</name>
</gene>
<keyword evidence="2" id="KW-1185">Reference proteome</keyword>
<dbReference type="Proteomes" id="UP001060919">
    <property type="component" value="Chromosome"/>
</dbReference>
<protein>
    <submittedName>
        <fullName evidence="1">Uncharacterized protein</fullName>
    </submittedName>
</protein>
<organism evidence="1 2">
    <name type="scientific">Aureispira anguillae</name>
    <dbReference type="NCBI Taxonomy" id="2864201"/>
    <lineage>
        <taxon>Bacteria</taxon>
        <taxon>Pseudomonadati</taxon>
        <taxon>Bacteroidota</taxon>
        <taxon>Saprospiria</taxon>
        <taxon>Saprospirales</taxon>
        <taxon>Saprospiraceae</taxon>
        <taxon>Aureispira</taxon>
    </lineage>
</organism>
<reference evidence="1" key="1">
    <citation type="submission" date="2022-09" db="EMBL/GenBank/DDBJ databases">
        <title>Aureispira anguillicida sp. nov., isolated from Leptocephalus of Japanese eel Anguilla japonica.</title>
        <authorList>
            <person name="Yuasa K."/>
            <person name="Mekata T."/>
            <person name="Ikunari K."/>
        </authorList>
    </citation>
    <scope>NUCLEOTIDE SEQUENCE</scope>
    <source>
        <strain evidence="1">EL160426</strain>
    </source>
</reference>
<dbReference type="KEGG" id="aup:AsAng_0008140"/>
<evidence type="ECO:0000313" key="1">
    <source>
        <dbReference type="EMBL" id="BDS10107.1"/>
    </source>
</evidence>
<proteinExistence type="predicted"/>
<sequence length="202" mass="22990">MFNRRGQRMVYLTPQQMQRVQNYNNAGISPSTTVAQRKEYQAKAPKVSRDLYIEIEVKNTSTTQEHTFALFDAYGAYASQLNYVQSGDISITGVSKNYQLLIRKLLTGKYIVKDLHLETLAGKESQFSRTITIWDDSLDVDTISPIKTLYPSSGRNSMQEKLNLQELKSINKTIDANSAIVSTILPQNTYTLRFYLTEVQLS</sequence>
<dbReference type="EMBL" id="AP026867">
    <property type="protein sequence ID" value="BDS10107.1"/>
    <property type="molecule type" value="Genomic_DNA"/>
</dbReference>
<dbReference type="RefSeq" id="WP_264791443.1">
    <property type="nucleotide sequence ID" value="NZ_AP026867.1"/>
</dbReference>